<accession>A0A0R1WNL7</accession>
<reference evidence="1 2" key="1">
    <citation type="journal article" date="2015" name="Genome Announc.">
        <title>Expanding the biotechnology potential of lactobacilli through comparative genomics of 213 strains and associated genera.</title>
        <authorList>
            <person name="Sun Z."/>
            <person name="Harris H.M."/>
            <person name="McCann A."/>
            <person name="Guo C."/>
            <person name="Argimon S."/>
            <person name="Zhang W."/>
            <person name="Yang X."/>
            <person name="Jeffery I.B."/>
            <person name="Cooney J.C."/>
            <person name="Kagawa T.F."/>
            <person name="Liu W."/>
            <person name="Song Y."/>
            <person name="Salvetti E."/>
            <person name="Wrobel A."/>
            <person name="Rasinkangas P."/>
            <person name="Parkhill J."/>
            <person name="Rea M.C."/>
            <person name="O'Sullivan O."/>
            <person name="Ritari J."/>
            <person name="Douillard F.P."/>
            <person name="Paul Ross R."/>
            <person name="Yang R."/>
            <person name="Briner A.E."/>
            <person name="Felis G.E."/>
            <person name="de Vos W.M."/>
            <person name="Barrangou R."/>
            <person name="Klaenhammer T.R."/>
            <person name="Caufield P.W."/>
            <person name="Cui Y."/>
            <person name="Zhang H."/>
            <person name="O'Toole P.W."/>
        </authorList>
    </citation>
    <scope>NUCLEOTIDE SEQUENCE [LARGE SCALE GENOMIC DNA]</scope>
    <source>
        <strain evidence="1 2">DSM 18933</strain>
    </source>
</reference>
<dbReference type="Proteomes" id="UP000051054">
    <property type="component" value="Unassembled WGS sequence"/>
</dbReference>
<sequence>MNLYRLVVDGAITLDPSEKYIYLIHVAHSTYMTLPSKSPETFNAGQVADNLISSLYFNIDENDELSELFVFLRYDDSYAKKVTPVKLDLLAHPNYFSISKHPVEIFDSEEDIAEFGRPRFDVNPIPINYNVSLTELTEALLVSQEYLGNFLNVRWEKFISSK</sequence>
<evidence type="ECO:0000313" key="2">
    <source>
        <dbReference type="Proteomes" id="UP000051054"/>
    </source>
</evidence>
<protein>
    <submittedName>
        <fullName evidence="1">Uncharacterized protein</fullName>
    </submittedName>
</protein>
<proteinExistence type="predicted"/>
<dbReference type="PATRIC" id="fig|1423755.3.peg.880"/>
<dbReference type="RefSeq" id="WP_025021698.1">
    <property type="nucleotide sequence ID" value="NZ_AZGD01000090.1"/>
</dbReference>
<dbReference type="EMBL" id="AZGD01000090">
    <property type="protein sequence ID" value="KRM19037.1"/>
    <property type="molecule type" value="Genomic_DNA"/>
</dbReference>
<dbReference type="AlphaFoldDB" id="A0A0R1WNL7"/>
<comment type="caution">
    <text evidence="1">The sequence shown here is derived from an EMBL/GenBank/DDBJ whole genome shotgun (WGS) entry which is preliminary data.</text>
</comment>
<organism evidence="1 2">
    <name type="scientific">Ligilactobacillus hayakitensis DSM 18933 = JCM 14209</name>
    <dbReference type="NCBI Taxonomy" id="1423755"/>
    <lineage>
        <taxon>Bacteria</taxon>
        <taxon>Bacillati</taxon>
        <taxon>Bacillota</taxon>
        <taxon>Bacilli</taxon>
        <taxon>Lactobacillales</taxon>
        <taxon>Lactobacillaceae</taxon>
        <taxon>Ligilactobacillus</taxon>
    </lineage>
</organism>
<evidence type="ECO:0000313" key="1">
    <source>
        <dbReference type="EMBL" id="KRM19037.1"/>
    </source>
</evidence>
<keyword evidence="2" id="KW-1185">Reference proteome</keyword>
<gene>
    <name evidence="1" type="ORF">FC40_GL000826</name>
</gene>
<dbReference type="OrthoDB" id="9989538at2"/>
<name>A0A0R1WNL7_9LACO</name>